<name>A0A7C4ARM3_9BACT</name>
<comment type="caution">
    <text evidence="1">The sequence shown here is derived from an EMBL/GenBank/DDBJ whole genome shotgun (WGS) entry which is preliminary data.</text>
</comment>
<dbReference type="EMBL" id="DTGT01000177">
    <property type="protein sequence ID" value="HGH60763.1"/>
    <property type="molecule type" value="Genomic_DNA"/>
</dbReference>
<organism evidence="1">
    <name type="scientific">Desulfomonile tiedjei</name>
    <dbReference type="NCBI Taxonomy" id="2358"/>
    <lineage>
        <taxon>Bacteria</taxon>
        <taxon>Pseudomonadati</taxon>
        <taxon>Thermodesulfobacteriota</taxon>
        <taxon>Desulfomonilia</taxon>
        <taxon>Desulfomonilales</taxon>
        <taxon>Desulfomonilaceae</taxon>
        <taxon>Desulfomonile</taxon>
    </lineage>
</organism>
<dbReference type="AlphaFoldDB" id="A0A7C4ARM3"/>
<proteinExistence type="predicted"/>
<reference evidence="1" key="1">
    <citation type="journal article" date="2020" name="mSystems">
        <title>Genome- and Community-Level Interaction Insights into Carbon Utilization and Element Cycling Functions of Hydrothermarchaeota in Hydrothermal Sediment.</title>
        <authorList>
            <person name="Zhou Z."/>
            <person name="Liu Y."/>
            <person name="Xu W."/>
            <person name="Pan J."/>
            <person name="Luo Z.H."/>
            <person name="Li M."/>
        </authorList>
    </citation>
    <scope>NUCLEOTIDE SEQUENCE [LARGE SCALE GENOMIC DNA]</scope>
    <source>
        <strain evidence="1">SpSt-769</strain>
    </source>
</reference>
<evidence type="ECO:0000313" key="1">
    <source>
        <dbReference type="EMBL" id="HGH60763.1"/>
    </source>
</evidence>
<sequence length="94" mass="10850">MQQRNTERDLEAYEFILNLLERKGLLAERLPYTPALLEEAVFFAYKMRLVTQGEVKRLLGLDRDQLKALINTWNSGDEGNCTCRMAINPFAAEI</sequence>
<accession>A0A7C4ARM3</accession>
<protein>
    <submittedName>
        <fullName evidence="1">Uncharacterized protein</fullName>
    </submittedName>
</protein>
<gene>
    <name evidence="1" type="ORF">ENV54_05635</name>
</gene>